<protein>
    <submittedName>
        <fullName evidence="1">Uncharacterized protein</fullName>
    </submittedName>
</protein>
<gene>
    <name evidence="1" type="ORF">NDN08_005834</name>
</gene>
<dbReference type="AlphaFoldDB" id="A0AAV8V2R4"/>
<dbReference type="EMBL" id="JAMWBK010000001">
    <property type="protein sequence ID" value="KAJ8909140.1"/>
    <property type="molecule type" value="Genomic_DNA"/>
</dbReference>
<accession>A0AAV8V2R4</accession>
<sequence>MHVSGRESSDGSGLRRKRTEAEFTVPYLGEFLVRPEKIELIDLDENELLQIPLPAEHESLVPAYGKLPRDDQTAIDELAWKERGSYESFQSIRARMRTVPIAKEPELNVFLNSSDVFSARRTSTGRPLSPESAPRAQSLLDFKSKVEGGRGNSPKASQRQQMHHYHHLLHWDRGRFHLPYFQKGS</sequence>
<comment type="caution">
    <text evidence="1">The sequence shown here is derived from an EMBL/GenBank/DDBJ whole genome shotgun (WGS) entry which is preliminary data.</text>
</comment>
<organism evidence="1 2">
    <name type="scientific">Rhodosorus marinus</name>
    <dbReference type="NCBI Taxonomy" id="101924"/>
    <lineage>
        <taxon>Eukaryota</taxon>
        <taxon>Rhodophyta</taxon>
        <taxon>Stylonematophyceae</taxon>
        <taxon>Stylonematales</taxon>
        <taxon>Stylonemataceae</taxon>
        <taxon>Rhodosorus</taxon>
    </lineage>
</organism>
<name>A0AAV8V2R4_9RHOD</name>
<proteinExistence type="predicted"/>
<reference evidence="1 2" key="1">
    <citation type="journal article" date="2023" name="Nat. Commun.">
        <title>Origin of minicircular mitochondrial genomes in red algae.</title>
        <authorList>
            <person name="Lee Y."/>
            <person name="Cho C.H."/>
            <person name="Lee Y.M."/>
            <person name="Park S.I."/>
            <person name="Yang J.H."/>
            <person name="West J.A."/>
            <person name="Bhattacharya D."/>
            <person name="Yoon H.S."/>
        </authorList>
    </citation>
    <scope>NUCLEOTIDE SEQUENCE [LARGE SCALE GENOMIC DNA]</scope>
    <source>
        <strain evidence="1 2">CCMP1338</strain>
        <tissue evidence="1">Whole cell</tissue>
    </source>
</reference>
<keyword evidence="2" id="KW-1185">Reference proteome</keyword>
<evidence type="ECO:0000313" key="1">
    <source>
        <dbReference type="EMBL" id="KAJ8909140.1"/>
    </source>
</evidence>
<evidence type="ECO:0000313" key="2">
    <source>
        <dbReference type="Proteomes" id="UP001157974"/>
    </source>
</evidence>
<dbReference type="Proteomes" id="UP001157974">
    <property type="component" value="Unassembled WGS sequence"/>
</dbReference>